<dbReference type="AlphaFoldDB" id="A0A835RR28"/>
<dbReference type="EMBL" id="JADCNL010000002">
    <property type="protein sequence ID" value="KAG0492840.1"/>
    <property type="molecule type" value="Genomic_DNA"/>
</dbReference>
<comment type="caution">
    <text evidence="2">The sequence shown here is derived from an EMBL/GenBank/DDBJ whole genome shotgun (WGS) entry which is preliminary data.</text>
</comment>
<organism evidence="2 3">
    <name type="scientific">Vanilla planifolia</name>
    <name type="common">Vanilla</name>
    <dbReference type="NCBI Taxonomy" id="51239"/>
    <lineage>
        <taxon>Eukaryota</taxon>
        <taxon>Viridiplantae</taxon>
        <taxon>Streptophyta</taxon>
        <taxon>Embryophyta</taxon>
        <taxon>Tracheophyta</taxon>
        <taxon>Spermatophyta</taxon>
        <taxon>Magnoliopsida</taxon>
        <taxon>Liliopsida</taxon>
        <taxon>Asparagales</taxon>
        <taxon>Orchidaceae</taxon>
        <taxon>Vanilloideae</taxon>
        <taxon>Vanilleae</taxon>
        <taxon>Vanilla</taxon>
    </lineage>
</organism>
<evidence type="ECO:0000313" key="2">
    <source>
        <dbReference type="EMBL" id="KAG0492840.1"/>
    </source>
</evidence>
<feature type="chain" id="PRO_5032735686" evidence="1">
    <location>
        <begin position="22"/>
        <end position="79"/>
    </location>
</feature>
<feature type="signal peptide" evidence="1">
    <location>
        <begin position="1"/>
        <end position="21"/>
    </location>
</feature>
<accession>A0A835RR28</accession>
<reference evidence="2 3" key="1">
    <citation type="journal article" date="2020" name="Nat. Food">
        <title>A phased Vanilla planifolia genome enables genetic improvement of flavour and production.</title>
        <authorList>
            <person name="Hasing T."/>
            <person name="Tang H."/>
            <person name="Brym M."/>
            <person name="Khazi F."/>
            <person name="Huang T."/>
            <person name="Chambers A.H."/>
        </authorList>
    </citation>
    <scope>NUCLEOTIDE SEQUENCE [LARGE SCALE GENOMIC DNA]</scope>
    <source>
        <tissue evidence="2">Leaf</tissue>
    </source>
</reference>
<gene>
    <name evidence="2" type="ORF">HPP92_006238</name>
</gene>
<protein>
    <submittedName>
        <fullName evidence="2">Uncharacterized protein</fullName>
    </submittedName>
</protein>
<dbReference type="Proteomes" id="UP000636800">
    <property type="component" value="Chromosome 2"/>
</dbReference>
<keyword evidence="3" id="KW-1185">Reference proteome</keyword>
<evidence type="ECO:0000313" key="3">
    <source>
        <dbReference type="Proteomes" id="UP000636800"/>
    </source>
</evidence>
<sequence>MAGYWFSLILVLGFLIRGLHASAGDADPAYSVHNKCSRYLKVFSGIVYLEKGGRPKTSIEGSDMMVGERLRDVVQGCNE</sequence>
<dbReference type="OrthoDB" id="1713821at2759"/>
<proteinExistence type="predicted"/>
<name>A0A835RR28_VANPL</name>
<keyword evidence="1" id="KW-0732">Signal</keyword>
<evidence type="ECO:0000256" key="1">
    <source>
        <dbReference type="SAM" id="SignalP"/>
    </source>
</evidence>